<keyword evidence="4" id="KW-1185">Reference proteome</keyword>
<sequence length="456" mass="51113">MTAADAADEEAAVKNAEVADDVVPLKLAVAADNDDKEEQTEGAENDPSEEVGDNVIDIPQDSFSMFYVAESWCGHLPPIAVYTMQMWILALIMKSLDKTQESQVDMMVQILTCLIVVFTSRDMIDGLLFIGRPIRDDSTPRRQGTKLSLKWEISNFMRLSEGAFTVCVSFVFIAQAKDVVDLFQNFAAVAFVSEFDDGYFELARRGLFGKASKNMAERVSNCSYHSMKKTKWRFLRYAIIALIPLAMMLVLYFLFDSKHVRPVSGTLALHMEHDGTNVCSACKGHNLWPYYDHIIINENAEDVCVPYPREPLQFGGGIQGTAGKAQLGLYLNATHFSVFASSNGTFFPKTFFPKTALYLDPVLKDQVDKDCKRIFSTDGGATELFSLRRNNEMKAKDRTLLNFAVLMDRSEGYSVVDSGDAECFFTKMMKEEECNGLGRSSLSRVWVMFDLNVMAD</sequence>
<protein>
    <submittedName>
        <fullName evidence="3">Uncharacterized protein</fullName>
    </submittedName>
</protein>
<evidence type="ECO:0000313" key="3">
    <source>
        <dbReference type="EMBL" id="EJK45099.1"/>
    </source>
</evidence>
<evidence type="ECO:0000256" key="2">
    <source>
        <dbReference type="SAM" id="Phobius"/>
    </source>
</evidence>
<evidence type="ECO:0000256" key="1">
    <source>
        <dbReference type="SAM" id="MobiDB-lite"/>
    </source>
</evidence>
<proteinExistence type="predicted"/>
<feature type="region of interest" description="Disordered" evidence="1">
    <location>
        <begin position="30"/>
        <end position="54"/>
    </location>
</feature>
<gene>
    <name evidence="3" type="ORF">THAOC_36304</name>
</gene>
<keyword evidence="2" id="KW-1133">Transmembrane helix</keyword>
<name>K0R223_THAOC</name>
<keyword evidence="2" id="KW-0472">Membrane</keyword>
<dbReference type="AlphaFoldDB" id="K0R223"/>
<comment type="caution">
    <text evidence="3">The sequence shown here is derived from an EMBL/GenBank/DDBJ whole genome shotgun (WGS) entry which is preliminary data.</text>
</comment>
<reference evidence="3 4" key="1">
    <citation type="journal article" date="2012" name="Genome Biol.">
        <title>Genome and low-iron response of an oceanic diatom adapted to chronic iron limitation.</title>
        <authorList>
            <person name="Lommer M."/>
            <person name="Specht M."/>
            <person name="Roy A.S."/>
            <person name="Kraemer L."/>
            <person name="Andreson R."/>
            <person name="Gutowska M.A."/>
            <person name="Wolf J."/>
            <person name="Bergner S.V."/>
            <person name="Schilhabel M.B."/>
            <person name="Klostermeier U.C."/>
            <person name="Beiko R.G."/>
            <person name="Rosenstiel P."/>
            <person name="Hippler M."/>
            <person name="Laroche J."/>
        </authorList>
    </citation>
    <scope>NUCLEOTIDE SEQUENCE [LARGE SCALE GENOMIC DNA]</scope>
    <source>
        <strain evidence="3 4">CCMP1005</strain>
    </source>
</reference>
<dbReference type="Proteomes" id="UP000266841">
    <property type="component" value="Unassembled WGS sequence"/>
</dbReference>
<accession>K0R223</accession>
<feature type="compositionally biased region" description="Acidic residues" evidence="1">
    <location>
        <begin position="32"/>
        <end position="52"/>
    </location>
</feature>
<evidence type="ECO:0000313" key="4">
    <source>
        <dbReference type="Proteomes" id="UP000266841"/>
    </source>
</evidence>
<feature type="transmembrane region" description="Helical" evidence="2">
    <location>
        <begin position="234"/>
        <end position="255"/>
    </location>
</feature>
<dbReference type="EMBL" id="AGNL01048778">
    <property type="protein sequence ID" value="EJK45099.1"/>
    <property type="molecule type" value="Genomic_DNA"/>
</dbReference>
<organism evidence="3 4">
    <name type="scientific">Thalassiosira oceanica</name>
    <name type="common">Marine diatom</name>
    <dbReference type="NCBI Taxonomy" id="159749"/>
    <lineage>
        <taxon>Eukaryota</taxon>
        <taxon>Sar</taxon>
        <taxon>Stramenopiles</taxon>
        <taxon>Ochrophyta</taxon>
        <taxon>Bacillariophyta</taxon>
        <taxon>Coscinodiscophyceae</taxon>
        <taxon>Thalassiosirophycidae</taxon>
        <taxon>Thalassiosirales</taxon>
        <taxon>Thalassiosiraceae</taxon>
        <taxon>Thalassiosira</taxon>
    </lineage>
</organism>
<keyword evidence="2" id="KW-0812">Transmembrane</keyword>